<feature type="region of interest" description="Disordered" evidence="5">
    <location>
        <begin position="240"/>
        <end position="269"/>
    </location>
</feature>
<reference evidence="8" key="3">
    <citation type="submission" date="2024-02" db="EMBL/GenBank/DDBJ databases">
        <title>Comparative genomics of Cryptococcus and Kwoniella reveals pathogenesis evolution and contrasting modes of karyotype evolution via chromosome fusion or intercentromeric recombination.</title>
        <authorList>
            <person name="Coelho M.A."/>
            <person name="David-Palma M."/>
            <person name="Shea T."/>
            <person name="Bowers K."/>
            <person name="McGinley-Smith S."/>
            <person name="Mohammad A.W."/>
            <person name="Gnirke A."/>
            <person name="Yurkov A.M."/>
            <person name="Nowrousian M."/>
            <person name="Sun S."/>
            <person name="Cuomo C.A."/>
            <person name="Heitman J."/>
        </authorList>
    </citation>
    <scope>NUCLEOTIDE SEQUENCE</scope>
    <source>
        <strain evidence="8">CBS 10117</strain>
    </source>
</reference>
<dbReference type="RefSeq" id="XP_018266779.1">
    <property type="nucleotide sequence ID" value="XM_018404125.1"/>
</dbReference>
<protein>
    <recommendedName>
        <fullName evidence="6">FYVE-type domain-containing protein</fullName>
    </recommendedName>
</protein>
<dbReference type="Gene3D" id="3.30.40.10">
    <property type="entry name" value="Zinc/RING finger domain, C3HC4 (zinc finger)"/>
    <property type="match status" value="1"/>
</dbReference>
<dbReference type="InterPro" id="IPR017455">
    <property type="entry name" value="Znf_FYVE-rel"/>
</dbReference>
<sequence>MSSHSSSHSSLLQLNRPESLLPQLPTSNEVTQQQAQAQWLEQHEHTQQKLCLSKGSSGSDICLPTSQQDGSTHLSTSSHSRVSSSPSRPNRVQPVASSSSGLNYLNMEPVTSPSIDFAVADVASPLSDASDNKQICADLLATAQTGVIGEVIDRSKWQPDADSALCTYPLCTANFAQPTYFFIGPRRHHCRACGQLFCSSHSSQRGSLITTDVGGKRRVVKERVCDLCCLKTNPEDIELPKSAQQSRRNSSCTESASDDHHSDLVTPYDEEGNTLLSGSALLRAQSRITLNTTDLHKETELAPIEDWMDRSGVLSLYPLAVSSSHAKSSGSRNRSHSPAAPSAGPLFSPSISMRRQEKEKQLERLTLRQRRMGGQQQSNAVDEFWLPGKWGYKREDFDPTFLPPGEVADQDEEIEKYVGGIVEDGPIRFRTGVKRVITPLTTPNGGPRY</sequence>
<dbReference type="InterPro" id="IPR052113">
    <property type="entry name" value="FYVE-type_Zinc_Finger"/>
</dbReference>
<dbReference type="InterPro" id="IPR011011">
    <property type="entry name" value="Znf_FYVE_PHD"/>
</dbReference>
<dbReference type="SUPFAM" id="SSF57903">
    <property type="entry name" value="FYVE/PHD zinc finger"/>
    <property type="match status" value="1"/>
</dbReference>
<dbReference type="AlphaFoldDB" id="A0A1A6AFT3"/>
<keyword evidence="3" id="KW-0862">Zinc</keyword>
<evidence type="ECO:0000313" key="8">
    <source>
        <dbReference type="EMBL" id="WWC58217.1"/>
    </source>
</evidence>
<dbReference type="KEGG" id="kdj:28964454"/>
<dbReference type="PANTHER" id="PTHR39490">
    <property type="entry name" value="ARRESTIN DOMAIN-CONTAINING PROTEIN D"/>
    <property type="match status" value="1"/>
</dbReference>
<dbReference type="InterPro" id="IPR000306">
    <property type="entry name" value="Znf_FYVE"/>
</dbReference>
<dbReference type="InterPro" id="IPR013083">
    <property type="entry name" value="Znf_RING/FYVE/PHD"/>
</dbReference>
<dbReference type="EMBL" id="KI894027">
    <property type="protein sequence ID" value="OBR88937.1"/>
    <property type="molecule type" value="Genomic_DNA"/>
</dbReference>
<dbReference type="PROSITE" id="PS50178">
    <property type="entry name" value="ZF_FYVE"/>
    <property type="match status" value="1"/>
</dbReference>
<evidence type="ECO:0000256" key="3">
    <source>
        <dbReference type="ARBA" id="ARBA00022833"/>
    </source>
</evidence>
<organism evidence="7">
    <name type="scientific">Kwoniella dejecticola CBS 10117</name>
    <dbReference type="NCBI Taxonomy" id="1296121"/>
    <lineage>
        <taxon>Eukaryota</taxon>
        <taxon>Fungi</taxon>
        <taxon>Dikarya</taxon>
        <taxon>Basidiomycota</taxon>
        <taxon>Agaricomycotina</taxon>
        <taxon>Tremellomycetes</taxon>
        <taxon>Tremellales</taxon>
        <taxon>Cryptococcaceae</taxon>
        <taxon>Kwoniella</taxon>
    </lineage>
</organism>
<name>A0A1A6AFT3_9TREE</name>
<evidence type="ECO:0000259" key="6">
    <source>
        <dbReference type="PROSITE" id="PS50178"/>
    </source>
</evidence>
<dbReference type="GO" id="GO:0008270">
    <property type="term" value="F:zinc ion binding"/>
    <property type="evidence" value="ECO:0007669"/>
    <property type="project" value="UniProtKB-KW"/>
</dbReference>
<dbReference type="GeneID" id="28964454"/>
<proteinExistence type="predicted"/>
<evidence type="ECO:0000256" key="1">
    <source>
        <dbReference type="ARBA" id="ARBA00022723"/>
    </source>
</evidence>
<dbReference type="SMART" id="SM00064">
    <property type="entry name" value="FYVE"/>
    <property type="match status" value="1"/>
</dbReference>
<evidence type="ECO:0000256" key="4">
    <source>
        <dbReference type="PROSITE-ProRule" id="PRU00091"/>
    </source>
</evidence>
<dbReference type="VEuPathDB" id="FungiDB:I303_00755"/>
<dbReference type="OrthoDB" id="660555at2759"/>
<dbReference type="STRING" id="1296121.A0A1A6AFT3"/>
<feature type="domain" description="FYVE-type" evidence="6">
    <location>
        <begin position="171"/>
        <end position="233"/>
    </location>
</feature>
<gene>
    <name evidence="7" type="ORF">I303_00755</name>
    <name evidence="8" type="ORF">I303_100753</name>
</gene>
<keyword evidence="2 4" id="KW-0863">Zinc-finger</keyword>
<accession>A0A1A6AFT3</accession>
<keyword evidence="1" id="KW-0479">Metal-binding</keyword>
<feature type="compositionally biased region" description="Polar residues" evidence="5">
    <location>
        <begin position="242"/>
        <end position="255"/>
    </location>
</feature>
<evidence type="ECO:0000256" key="5">
    <source>
        <dbReference type="SAM" id="MobiDB-lite"/>
    </source>
</evidence>
<keyword evidence="9" id="KW-1185">Reference proteome</keyword>
<dbReference type="PANTHER" id="PTHR39490:SF8">
    <property type="entry name" value="ZINC FINGER FYVE DOMAIN-CONTAINING PROTEIN 21"/>
    <property type="match status" value="1"/>
</dbReference>
<feature type="region of interest" description="Disordered" evidence="5">
    <location>
        <begin position="62"/>
        <end position="103"/>
    </location>
</feature>
<reference evidence="8" key="2">
    <citation type="submission" date="2013-07" db="EMBL/GenBank/DDBJ databases">
        <authorList>
            <consortium name="The Broad Institute Genome Sequencing Platform"/>
            <person name="Cuomo C."/>
            <person name="Litvintseva A."/>
            <person name="Chen Y."/>
            <person name="Heitman J."/>
            <person name="Sun S."/>
            <person name="Springer D."/>
            <person name="Dromer F."/>
            <person name="Young S.K."/>
            <person name="Zeng Q."/>
            <person name="Gargeya S."/>
            <person name="Fitzgerald M."/>
            <person name="Abouelleil A."/>
            <person name="Alvarado L."/>
            <person name="Berlin A.M."/>
            <person name="Chapman S.B."/>
            <person name="Dewar J."/>
            <person name="Goldberg J."/>
            <person name="Griggs A."/>
            <person name="Gujja S."/>
            <person name="Hansen M."/>
            <person name="Howarth C."/>
            <person name="Imamovic A."/>
            <person name="Larimer J."/>
            <person name="McCowan C."/>
            <person name="Murphy C."/>
            <person name="Pearson M."/>
            <person name="Priest M."/>
            <person name="Roberts A."/>
            <person name="Saif S."/>
            <person name="Shea T."/>
            <person name="Sykes S."/>
            <person name="Wortman J."/>
            <person name="Nusbaum C."/>
            <person name="Birren B."/>
        </authorList>
    </citation>
    <scope>NUCLEOTIDE SEQUENCE</scope>
    <source>
        <strain evidence="8">CBS 10117</strain>
    </source>
</reference>
<evidence type="ECO:0000256" key="2">
    <source>
        <dbReference type="ARBA" id="ARBA00022771"/>
    </source>
</evidence>
<dbReference type="EMBL" id="CP144530">
    <property type="protein sequence ID" value="WWC58217.1"/>
    <property type="molecule type" value="Genomic_DNA"/>
</dbReference>
<evidence type="ECO:0000313" key="7">
    <source>
        <dbReference type="EMBL" id="OBR88937.1"/>
    </source>
</evidence>
<dbReference type="Proteomes" id="UP000078595">
    <property type="component" value="Chromosome 1"/>
</dbReference>
<feature type="region of interest" description="Disordered" evidence="5">
    <location>
        <begin position="324"/>
        <end position="360"/>
    </location>
</feature>
<reference evidence="7" key="1">
    <citation type="submission" date="2013-07" db="EMBL/GenBank/DDBJ databases">
        <title>The Genome Sequence of Cryptococcus dejecticola CBS10117.</title>
        <authorList>
            <consortium name="The Broad Institute Genome Sequencing Platform"/>
            <person name="Cuomo C."/>
            <person name="Litvintseva A."/>
            <person name="Chen Y."/>
            <person name="Heitman J."/>
            <person name="Sun S."/>
            <person name="Springer D."/>
            <person name="Dromer F."/>
            <person name="Young S.K."/>
            <person name="Zeng Q."/>
            <person name="Gargeya S."/>
            <person name="Fitzgerald M."/>
            <person name="Abouelleil A."/>
            <person name="Alvarado L."/>
            <person name="Berlin A.M."/>
            <person name="Chapman S.B."/>
            <person name="Dewar J."/>
            <person name="Goldberg J."/>
            <person name="Griggs A."/>
            <person name="Gujja S."/>
            <person name="Hansen M."/>
            <person name="Howarth C."/>
            <person name="Imamovic A."/>
            <person name="Larimer J."/>
            <person name="McCowan C."/>
            <person name="Murphy C."/>
            <person name="Pearson M."/>
            <person name="Priest M."/>
            <person name="Roberts A."/>
            <person name="Saif S."/>
            <person name="Shea T."/>
            <person name="Sykes S."/>
            <person name="Wortman J."/>
            <person name="Nusbaum C."/>
            <person name="Birren B."/>
        </authorList>
    </citation>
    <scope>NUCLEOTIDE SEQUENCE [LARGE SCALE GENOMIC DNA]</scope>
    <source>
        <strain evidence="7">CBS 10117</strain>
    </source>
</reference>
<dbReference type="Pfam" id="PF01363">
    <property type="entry name" value="FYVE"/>
    <property type="match status" value="1"/>
</dbReference>
<feature type="compositionally biased region" description="Low complexity" evidence="5">
    <location>
        <begin position="71"/>
        <end position="89"/>
    </location>
</feature>
<evidence type="ECO:0000313" key="9">
    <source>
        <dbReference type="Proteomes" id="UP000078595"/>
    </source>
</evidence>